<dbReference type="EMBL" id="JXXZ01000006">
    <property type="protein sequence ID" value="KJZ00333.1"/>
    <property type="molecule type" value="Genomic_DNA"/>
</dbReference>
<organism evidence="1 2">
    <name type="scientific">Pseudoalteromonas ruthenica</name>
    <dbReference type="NCBI Taxonomy" id="151081"/>
    <lineage>
        <taxon>Bacteria</taxon>
        <taxon>Pseudomonadati</taxon>
        <taxon>Pseudomonadota</taxon>
        <taxon>Gammaproteobacteria</taxon>
        <taxon>Alteromonadales</taxon>
        <taxon>Pseudoalteromonadaceae</taxon>
        <taxon>Pseudoalteromonas</taxon>
    </lineage>
</organism>
<dbReference type="AlphaFoldDB" id="A0A0F4PY37"/>
<protein>
    <submittedName>
        <fullName evidence="1">Uncharacterized protein</fullName>
    </submittedName>
</protein>
<proteinExistence type="predicted"/>
<evidence type="ECO:0000313" key="1">
    <source>
        <dbReference type="EMBL" id="KJZ00333.1"/>
    </source>
</evidence>
<gene>
    <name evidence="1" type="ORF">TW72_06435</name>
</gene>
<sequence length="135" mass="15436">MFQEEFLVMPALTSLAESISLHRAIVQAKFGELEPFDSSIPFSEPLSNVAKRNIAAIVSHLIEEGEHVEAKLWEETQKLRTDWDGYEFIVSRIQSTENWLNYSDEEKAEFVEILCSPFSPSTEQMAKLLRIGNET</sequence>
<evidence type="ECO:0000313" key="2">
    <source>
        <dbReference type="Proteomes" id="UP000033664"/>
    </source>
</evidence>
<reference evidence="1 2" key="1">
    <citation type="journal article" date="2015" name="BMC Genomics">
        <title>Genome mining reveals unlocked bioactive potential of marine Gram-negative bacteria.</title>
        <authorList>
            <person name="Machado H."/>
            <person name="Sonnenschein E.C."/>
            <person name="Melchiorsen J."/>
            <person name="Gram L."/>
        </authorList>
    </citation>
    <scope>NUCLEOTIDE SEQUENCE [LARGE SCALE GENOMIC DNA]</scope>
    <source>
        <strain evidence="1 2">S3137</strain>
    </source>
</reference>
<name>A0A0F4PY37_9GAMM</name>
<dbReference type="Proteomes" id="UP000033664">
    <property type="component" value="Unassembled WGS sequence"/>
</dbReference>
<comment type="caution">
    <text evidence="1">The sequence shown here is derived from an EMBL/GenBank/DDBJ whole genome shotgun (WGS) entry which is preliminary data.</text>
</comment>
<accession>A0A0F4PY37</accession>
<keyword evidence="2" id="KW-1185">Reference proteome</keyword>
<dbReference type="PATRIC" id="fig|151081.9.peg.1304"/>